<dbReference type="InterPro" id="IPR005135">
    <property type="entry name" value="Endo/exonuclease/phosphatase"/>
</dbReference>
<feature type="domain" description="Endonuclease/exonuclease/phosphatase" evidence="1">
    <location>
        <begin position="238"/>
        <end position="344"/>
    </location>
</feature>
<dbReference type="EMBL" id="RCHS01000571">
    <property type="protein sequence ID" value="RMX57936.1"/>
    <property type="molecule type" value="Genomic_DNA"/>
</dbReference>
<keyword evidence="3" id="KW-1185">Reference proteome</keyword>
<accession>A0A3M6UW60</accession>
<dbReference type="PANTHER" id="PTHR33395:SF22">
    <property type="entry name" value="REVERSE TRANSCRIPTASE DOMAIN-CONTAINING PROTEIN"/>
    <property type="match status" value="1"/>
</dbReference>
<dbReference type="AlphaFoldDB" id="A0A3M6UW60"/>
<evidence type="ECO:0000313" key="2">
    <source>
        <dbReference type="EMBL" id="RMX57936.1"/>
    </source>
</evidence>
<dbReference type="Pfam" id="PF14529">
    <property type="entry name" value="Exo_endo_phos_2"/>
    <property type="match status" value="1"/>
</dbReference>
<gene>
    <name evidence="2" type="ORF">pdam_00021944</name>
</gene>
<evidence type="ECO:0000259" key="1">
    <source>
        <dbReference type="Pfam" id="PF14529"/>
    </source>
</evidence>
<dbReference type="OMA" id="NTHGNCI"/>
<comment type="caution">
    <text evidence="2">The sequence shown here is derived from an EMBL/GenBank/DDBJ whole genome shotgun (WGS) entry which is preliminary data.</text>
</comment>
<dbReference type="STRING" id="46731.A0A3M6UW60"/>
<proteinExistence type="predicted"/>
<dbReference type="OrthoDB" id="5988221at2759"/>
<evidence type="ECO:0000313" key="3">
    <source>
        <dbReference type="Proteomes" id="UP000275408"/>
    </source>
</evidence>
<reference evidence="2 3" key="1">
    <citation type="journal article" date="2018" name="Sci. Rep.">
        <title>Comparative analysis of the Pocillopora damicornis genome highlights role of immune system in coral evolution.</title>
        <authorList>
            <person name="Cunning R."/>
            <person name="Bay R.A."/>
            <person name="Gillette P."/>
            <person name="Baker A.C."/>
            <person name="Traylor-Knowles N."/>
        </authorList>
    </citation>
    <scope>NUCLEOTIDE SEQUENCE [LARGE SCALE GENOMIC DNA]</scope>
    <source>
        <strain evidence="2">RSMAS</strain>
        <tissue evidence="2">Whole animal</tissue>
    </source>
</reference>
<name>A0A3M6UW60_POCDA</name>
<sequence>MVSNIADGYDLATSALRAIFCASLCNLPPHNGFLDHYYHGAQSGEIVFRPQVFFRTNVDVGVLVVVPRGGFRKLGRLQRSKFLSRRIKYYSNASCAFNPAVYMILCSGDVETNPGYVPECSTRPQRQGHTSKLKVFYTNARSIVNKVAKLQLKLANSQGDIVVLTETHLDCSISSEEVIGSDYTVYRKDRAGNRTRHGGGVLIAAKKGLITSIREHHDLPSELLFVYIITDGEKKLTIRTFYRPPNSDLKPLEDLRSCLSSITTTDLLVTGDFNLSEFDWSTSHPTKSSEHHYLLSDIIHDNFLYQMVDESTRENNILDLVLTTNSDLINNLEVGEPFSDHNSITFIVNTRPYQQRISTKENYAFNKADWNHLNRTISVQLFTLVLYFRTTGH</sequence>
<dbReference type="PANTHER" id="PTHR33395">
    <property type="entry name" value="TRANSCRIPTASE, PUTATIVE-RELATED-RELATED"/>
    <property type="match status" value="1"/>
</dbReference>
<dbReference type="Proteomes" id="UP000275408">
    <property type="component" value="Unassembled WGS sequence"/>
</dbReference>
<dbReference type="InterPro" id="IPR036691">
    <property type="entry name" value="Endo/exonu/phosph_ase_sf"/>
</dbReference>
<dbReference type="GO" id="GO:0031012">
    <property type="term" value="C:extracellular matrix"/>
    <property type="evidence" value="ECO:0007669"/>
    <property type="project" value="TreeGrafter"/>
</dbReference>
<organism evidence="2 3">
    <name type="scientific">Pocillopora damicornis</name>
    <name type="common">Cauliflower coral</name>
    <name type="synonym">Millepora damicornis</name>
    <dbReference type="NCBI Taxonomy" id="46731"/>
    <lineage>
        <taxon>Eukaryota</taxon>
        <taxon>Metazoa</taxon>
        <taxon>Cnidaria</taxon>
        <taxon>Anthozoa</taxon>
        <taxon>Hexacorallia</taxon>
        <taxon>Scleractinia</taxon>
        <taxon>Astrocoeniina</taxon>
        <taxon>Pocilloporidae</taxon>
        <taxon>Pocillopora</taxon>
    </lineage>
</organism>
<protein>
    <recommendedName>
        <fullName evidence="1">Endonuclease/exonuclease/phosphatase domain-containing protein</fullName>
    </recommendedName>
</protein>
<dbReference type="Gene3D" id="3.60.10.10">
    <property type="entry name" value="Endonuclease/exonuclease/phosphatase"/>
    <property type="match status" value="1"/>
</dbReference>
<dbReference type="SUPFAM" id="SSF56219">
    <property type="entry name" value="DNase I-like"/>
    <property type="match status" value="1"/>
</dbReference>
<dbReference type="GO" id="GO:0003824">
    <property type="term" value="F:catalytic activity"/>
    <property type="evidence" value="ECO:0007669"/>
    <property type="project" value="InterPro"/>
</dbReference>